<sequence>MAAGYPPFFADQPIQIYEKIVSGKVKFPSYFSNELKDLLKNLLQVDLTKRYGNLKNGVADIKNHKWFNSTDWIAVYQRKIDAPFLPKCRGAGDASNFDDYEEEPLRISSTEKCAKEFADF</sequence>
<dbReference type="GO" id="GO:0004691">
    <property type="term" value="F:cAMP-dependent protein kinase activity"/>
    <property type="evidence" value="ECO:0007669"/>
    <property type="project" value="TreeGrafter"/>
</dbReference>
<accession>A0A0R3S6S7</accession>
<dbReference type="WBParaSite" id="EEL_0001049901-mRNA-1">
    <property type="protein sequence ID" value="EEL_0001049901-mRNA-1"/>
    <property type="gene ID" value="EEL_0001049901"/>
</dbReference>
<dbReference type="AlphaFoldDB" id="A0A0R3S6S7"/>
<dbReference type="PANTHER" id="PTHR24353:SF153">
    <property type="entry name" value="CAMP-DEPENDENT PROTEIN KINASE CATALYTIC SUBUNIT 1"/>
    <property type="match status" value="1"/>
</dbReference>
<keyword evidence="7" id="KW-1185">Reference proteome</keyword>
<dbReference type="GO" id="GO:0005829">
    <property type="term" value="C:cytosol"/>
    <property type="evidence" value="ECO:0007669"/>
    <property type="project" value="TreeGrafter"/>
</dbReference>
<dbReference type="SMART" id="SM00133">
    <property type="entry name" value="S_TK_X"/>
    <property type="match status" value="1"/>
</dbReference>
<evidence type="ECO:0000256" key="3">
    <source>
        <dbReference type="ARBA" id="ARBA00022741"/>
    </source>
</evidence>
<evidence type="ECO:0000259" key="6">
    <source>
        <dbReference type="PROSITE" id="PS51285"/>
    </source>
</evidence>
<dbReference type="PANTHER" id="PTHR24353">
    <property type="entry name" value="CYCLIC NUCLEOTIDE-DEPENDENT PROTEIN KINASE"/>
    <property type="match status" value="1"/>
</dbReference>
<keyword evidence="5" id="KW-0067">ATP-binding</keyword>
<dbReference type="GO" id="GO:0005952">
    <property type="term" value="C:cAMP-dependent protein kinase complex"/>
    <property type="evidence" value="ECO:0007669"/>
    <property type="project" value="TreeGrafter"/>
</dbReference>
<name>A0A0R3S6S7_9BILA</name>
<dbReference type="SUPFAM" id="SSF56112">
    <property type="entry name" value="Protein kinase-like (PK-like)"/>
    <property type="match status" value="1"/>
</dbReference>
<keyword evidence="1" id="KW-0723">Serine/threonine-protein kinase</keyword>
<evidence type="ECO:0000256" key="4">
    <source>
        <dbReference type="ARBA" id="ARBA00022777"/>
    </source>
</evidence>
<evidence type="ECO:0000313" key="7">
    <source>
        <dbReference type="Proteomes" id="UP000050640"/>
    </source>
</evidence>
<organism evidence="7 8">
    <name type="scientific">Elaeophora elaphi</name>
    <dbReference type="NCBI Taxonomy" id="1147741"/>
    <lineage>
        <taxon>Eukaryota</taxon>
        <taxon>Metazoa</taxon>
        <taxon>Ecdysozoa</taxon>
        <taxon>Nematoda</taxon>
        <taxon>Chromadorea</taxon>
        <taxon>Rhabditida</taxon>
        <taxon>Spirurina</taxon>
        <taxon>Spiruromorpha</taxon>
        <taxon>Filarioidea</taxon>
        <taxon>Onchocercidae</taxon>
        <taxon>Elaeophora</taxon>
    </lineage>
</organism>
<dbReference type="InterPro" id="IPR000961">
    <property type="entry name" value="AGC-kinase_C"/>
</dbReference>
<protein>
    <submittedName>
        <fullName evidence="8">AGC-kinase C-terminal domain-containing protein</fullName>
    </submittedName>
</protein>
<dbReference type="PROSITE" id="PS51285">
    <property type="entry name" value="AGC_KINASE_CTER"/>
    <property type="match status" value="1"/>
</dbReference>
<keyword evidence="4" id="KW-0418">Kinase</keyword>
<evidence type="ECO:0000313" key="8">
    <source>
        <dbReference type="WBParaSite" id="EEL_0001049901-mRNA-1"/>
    </source>
</evidence>
<evidence type="ECO:0000256" key="1">
    <source>
        <dbReference type="ARBA" id="ARBA00022527"/>
    </source>
</evidence>
<keyword evidence="3" id="KW-0547">Nucleotide-binding</keyword>
<dbReference type="GO" id="GO:0005634">
    <property type="term" value="C:nucleus"/>
    <property type="evidence" value="ECO:0007669"/>
    <property type="project" value="TreeGrafter"/>
</dbReference>
<dbReference type="Gene3D" id="3.30.200.20">
    <property type="entry name" value="Phosphorylase Kinase, domain 1"/>
    <property type="match status" value="1"/>
</dbReference>
<feature type="domain" description="AGC-kinase C-terminal" evidence="6">
    <location>
        <begin position="68"/>
        <end position="120"/>
    </location>
</feature>
<dbReference type="STRING" id="1147741.A0A0R3S6S7"/>
<dbReference type="Gene3D" id="1.10.510.10">
    <property type="entry name" value="Transferase(Phosphotransferase) domain 1"/>
    <property type="match status" value="1"/>
</dbReference>
<dbReference type="Proteomes" id="UP000050640">
    <property type="component" value="Unplaced"/>
</dbReference>
<evidence type="ECO:0000256" key="5">
    <source>
        <dbReference type="ARBA" id="ARBA00022840"/>
    </source>
</evidence>
<evidence type="ECO:0000256" key="2">
    <source>
        <dbReference type="ARBA" id="ARBA00022679"/>
    </source>
</evidence>
<dbReference type="GO" id="GO:0005524">
    <property type="term" value="F:ATP binding"/>
    <property type="evidence" value="ECO:0007669"/>
    <property type="project" value="UniProtKB-KW"/>
</dbReference>
<dbReference type="InterPro" id="IPR011009">
    <property type="entry name" value="Kinase-like_dom_sf"/>
</dbReference>
<proteinExistence type="predicted"/>
<keyword evidence="2" id="KW-0808">Transferase</keyword>
<reference evidence="8" key="1">
    <citation type="submission" date="2017-02" db="UniProtKB">
        <authorList>
            <consortium name="WormBaseParasite"/>
        </authorList>
    </citation>
    <scope>IDENTIFICATION</scope>
</reference>